<dbReference type="EMBL" id="LN720121">
    <property type="protein sequence ID" value="CEP08740.1"/>
    <property type="molecule type" value="Genomic_DNA"/>
</dbReference>
<evidence type="ECO:0000313" key="2">
    <source>
        <dbReference type="Proteomes" id="UP000054107"/>
    </source>
</evidence>
<reference evidence="1 2" key="1">
    <citation type="submission" date="2014-09" db="EMBL/GenBank/DDBJ databases">
        <authorList>
            <person name="Ellenberger Sabrina"/>
        </authorList>
    </citation>
    <scope>NUCLEOTIDE SEQUENCE [LARGE SCALE GENOMIC DNA]</scope>
    <source>
        <strain evidence="1 2">CBS 412.66</strain>
    </source>
</reference>
<protein>
    <submittedName>
        <fullName evidence="1">Uncharacterized protein</fullName>
    </submittedName>
</protein>
<organism evidence="1 2">
    <name type="scientific">Parasitella parasitica</name>
    <dbReference type="NCBI Taxonomy" id="35722"/>
    <lineage>
        <taxon>Eukaryota</taxon>
        <taxon>Fungi</taxon>
        <taxon>Fungi incertae sedis</taxon>
        <taxon>Mucoromycota</taxon>
        <taxon>Mucoromycotina</taxon>
        <taxon>Mucoromycetes</taxon>
        <taxon>Mucorales</taxon>
        <taxon>Mucorineae</taxon>
        <taxon>Mucoraceae</taxon>
        <taxon>Parasitella</taxon>
    </lineage>
</organism>
<evidence type="ECO:0000313" key="1">
    <source>
        <dbReference type="EMBL" id="CEP08740.1"/>
    </source>
</evidence>
<dbReference type="Proteomes" id="UP000054107">
    <property type="component" value="Unassembled WGS sequence"/>
</dbReference>
<dbReference type="OrthoDB" id="2240484at2759"/>
<name>A0A0B7MZQ3_9FUNG</name>
<accession>A0A0B7MZQ3</accession>
<keyword evidence="2" id="KW-1185">Reference proteome</keyword>
<gene>
    <name evidence="1" type="primary">PARPA_02098.1 scaffold 2834</name>
</gene>
<dbReference type="AlphaFoldDB" id="A0A0B7MZQ3"/>
<proteinExistence type="predicted"/>
<sequence>MLTLFEDEAYINKYFKNYLTETKVLDWKYENAVKQILDLGFQPDEVEMDLEKLGAIEEEQKKEKKKTAEKKFGKLPTSEKFAHLAKYYGDDGVLDLQKANIPKRFYKHMRKMKEELGTLLQPLVTLEEREMLVEISKCRNTSEIQKLLTTWYNKDDLTSNCRFIRFALAAGLEIWNSVEIAFIPGFWYFPKKEIPLKSREPDI</sequence>